<protein>
    <submittedName>
        <fullName evidence="1">Uncharacterized protein</fullName>
    </submittedName>
</protein>
<keyword evidence="2" id="KW-1185">Reference proteome</keyword>
<comment type="caution">
    <text evidence="1">The sequence shown here is derived from an EMBL/GenBank/DDBJ whole genome shotgun (WGS) entry which is preliminary data.</text>
</comment>
<evidence type="ECO:0000313" key="1">
    <source>
        <dbReference type="EMBL" id="KAG8579416.1"/>
    </source>
</evidence>
<name>A0AAV7C386_ENGPU</name>
<accession>A0AAV7C386</accession>
<dbReference type="EMBL" id="WNYA01000004">
    <property type="protein sequence ID" value="KAG8579416.1"/>
    <property type="molecule type" value="Genomic_DNA"/>
</dbReference>
<gene>
    <name evidence="1" type="ORF">GDO81_010871</name>
</gene>
<organism evidence="1 2">
    <name type="scientific">Engystomops pustulosus</name>
    <name type="common">Tungara frog</name>
    <name type="synonym">Physalaemus pustulosus</name>
    <dbReference type="NCBI Taxonomy" id="76066"/>
    <lineage>
        <taxon>Eukaryota</taxon>
        <taxon>Metazoa</taxon>
        <taxon>Chordata</taxon>
        <taxon>Craniata</taxon>
        <taxon>Vertebrata</taxon>
        <taxon>Euteleostomi</taxon>
        <taxon>Amphibia</taxon>
        <taxon>Batrachia</taxon>
        <taxon>Anura</taxon>
        <taxon>Neobatrachia</taxon>
        <taxon>Hyloidea</taxon>
        <taxon>Leptodactylidae</taxon>
        <taxon>Leiuperinae</taxon>
        <taxon>Engystomops</taxon>
    </lineage>
</organism>
<evidence type="ECO:0000313" key="2">
    <source>
        <dbReference type="Proteomes" id="UP000824782"/>
    </source>
</evidence>
<dbReference type="Proteomes" id="UP000824782">
    <property type="component" value="Unassembled WGS sequence"/>
</dbReference>
<sequence>MYFWHGNTRPFVMRAAMYNIQAKMPHHALQAIHSKLLLPRKTLTSVLLIWPSNFRDSHHILRSINVSRHMSCPTRLYTLCIKCQE</sequence>
<dbReference type="AlphaFoldDB" id="A0AAV7C386"/>
<reference evidence="1" key="1">
    <citation type="thesis" date="2020" institute="ProQuest LLC" country="789 East Eisenhower Parkway, Ann Arbor, MI, USA">
        <title>Comparative Genomics and Chromosome Evolution.</title>
        <authorList>
            <person name="Mudd A.B."/>
        </authorList>
    </citation>
    <scope>NUCLEOTIDE SEQUENCE</scope>
    <source>
        <strain evidence="1">237g6f4</strain>
        <tissue evidence="1">Blood</tissue>
    </source>
</reference>
<proteinExistence type="predicted"/>